<dbReference type="FunCoup" id="Q6BPR0">
    <property type="interactions" value="203"/>
</dbReference>
<evidence type="ECO:0000256" key="7">
    <source>
        <dbReference type="SAM" id="MobiDB-lite"/>
    </source>
</evidence>
<dbReference type="Pfam" id="PF00172">
    <property type="entry name" value="Zn_clus"/>
    <property type="match status" value="1"/>
</dbReference>
<comment type="subcellular location">
    <subcellularLocation>
        <location evidence="1">Nucleus</location>
    </subcellularLocation>
</comment>
<dbReference type="PANTHER" id="PTHR46910">
    <property type="entry name" value="TRANSCRIPTION FACTOR PDR1"/>
    <property type="match status" value="1"/>
</dbReference>
<dbReference type="PROSITE" id="PS50048">
    <property type="entry name" value="ZN2_CY6_FUNGAL_2"/>
    <property type="match status" value="1"/>
</dbReference>
<dbReference type="OMA" id="TKVACDY"/>
<evidence type="ECO:0000256" key="5">
    <source>
        <dbReference type="ARBA" id="ARBA00023163"/>
    </source>
</evidence>
<dbReference type="Gene3D" id="4.10.240.10">
    <property type="entry name" value="Zn(2)-C6 fungal-type DNA-binding domain"/>
    <property type="match status" value="1"/>
</dbReference>
<feature type="region of interest" description="Disordered" evidence="7">
    <location>
        <begin position="102"/>
        <end position="145"/>
    </location>
</feature>
<evidence type="ECO:0000256" key="1">
    <source>
        <dbReference type="ARBA" id="ARBA00004123"/>
    </source>
</evidence>
<dbReference type="GO" id="GO:0005634">
    <property type="term" value="C:nucleus"/>
    <property type="evidence" value="ECO:0007669"/>
    <property type="project" value="UniProtKB-SubCell"/>
</dbReference>
<evidence type="ECO:0000259" key="8">
    <source>
        <dbReference type="PROSITE" id="PS50048"/>
    </source>
</evidence>
<name>Q6BPR0_DEBHA</name>
<dbReference type="GO" id="GO:0003677">
    <property type="term" value="F:DNA binding"/>
    <property type="evidence" value="ECO:0007669"/>
    <property type="project" value="UniProtKB-KW"/>
</dbReference>
<dbReference type="GeneID" id="2902625"/>
<dbReference type="CDD" id="cd00067">
    <property type="entry name" value="GAL4"/>
    <property type="match status" value="1"/>
</dbReference>
<dbReference type="Proteomes" id="UP000000599">
    <property type="component" value="Chromosome E"/>
</dbReference>
<dbReference type="CDD" id="cd12148">
    <property type="entry name" value="fungal_TF_MHR"/>
    <property type="match status" value="1"/>
</dbReference>
<keyword evidence="3" id="KW-0805">Transcription regulation</keyword>
<dbReference type="STRING" id="284592.Q6BPR0"/>
<gene>
    <name evidence="9" type="ordered locus">DEHA2E11528g</name>
</gene>
<proteinExistence type="predicted"/>
<dbReference type="VEuPathDB" id="FungiDB:DEHA2E11528g"/>
<dbReference type="InterPro" id="IPR007219">
    <property type="entry name" value="XnlR_reg_dom"/>
</dbReference>
<dbReference type="GO" id="GO:0006351">
    <property type="term" value="P:DNA-templated transcription"/>
    <property type="evidence" value="ECO:0007669"/>
    <property type="project" value="InterPro"/>
</dbReference>
<keyword evidence="4" id="KW-0238">DNA-binding</keyword>
<dbReference type="AlphaFoldDB" id="Q6BPR0"/>
<dbReference type="PROSITE" id="PS00463">
    <property type="entry name" value="ZN2_CY6_FUNGAL_1"/>
    <property type="match status" value="1"/>
</dbReference>
<sequence>MNNSLDEFRKEECGQTKGISKGRTKVACEFCRRRKIKCNGVKPCSNCVNGGRENCTYPKRVEEKKTSTKNISNAKTVQSLYKRVASIESLLAKIASKFEETRNEGVGNSEGKEEEMNKGFGVSNGRRSEENGSFSSETSSVNETGRSSCTEAAKSTLTQCFKSYSIFCIFSKASISWMEQALGNKDEELVTLIRNMPMVFGDVLNSSTEMWLNANQGHQMSHTPIPDSPVVFQLLEAYYENIHFATYICDLSYIREIFVRYYNQSFESSDKLKFSELLIMNVSLALCLIDVQNHKDVDPEGLEADSFSEGHLYDLKTMFFNNAVFFYDKISVINEGIESVQAIFLLVLYMELSHISDFRIIYMLSSVAIRYAQEMGLHRCESFQDCPEKEVALRRRLWNFCHYSDIEFSYRCGKPPLINNYSVSTLTENDSYIFSVPMDPFMNTISNECMVSECQSKGLQAYYGYFFLILNRIRVRSYESLFSVKAQKDILCSKEKVFQTLQSINDDMFRMASMMEPEVRPTLHYDRRSDSRKNAKFQSLYDGECNIYKEHTLYLQLSFFSHLVTINRIPFLIDSYENDSVGFSLGNLGLDAARTVLKIILPLDKTSSSPSFFNGLLLHPFLSFSSLVIHCLSFPADSKTHNDCLLLIKASRKFFSHKSNSSAKEWANRRKHDSKATAADFIIRILLRLVVNVVSFESGRNYFAEDDGLAEHFEQCKLIYPELFNENADHILDENNQILKLTQFFDPLVYSFNDSCAKQNNDFVKSHSSKSNCPKTSNYRRSSLDNILNHSESCCGRP</sequence>
<reference evidence="9 10" key="1">
    <citation type="journal article" date="2004" name="Nature">
        <title>Genome evolution in yeasts.</title>
        <authorList>
            <consortium name="Genolevures"/>
            <person name="Dujon B."/>
            <person name="Sherman D."/>
            <person name="Fischer G."/>
            <person name="Durrens P."/>
            <person name="Casaregola S."/>
            <person name="Lafontaine I."/>
            <person name="de Montigny J."/>
            <person name="Marck C."/>
            <person name="Neuveglise C."/>
            <person name="Talla E."/>
            <person name="Goffard N."/>
            <person name="Frangeul L."/>
            <person name="Aigle M."/>
            <person name="Anthouard V."/>
            <person name="Babour A."/>
            <person name="Barbe V."/>
            <person name="Barnay S."/>
            <person name="Blanchin S."/>
            <person name="Beckerich J.M."/>
            <person name="Beyne E."/>
            <person name="Bleykasten C."/>
            <person name="Boisrame A."/>
            <person name="Boyer J."/>
            <person name="Cattolico L."/>
            <person name="Confanioleri F."/>
            <person name="de Daruvar A."/>
            <person name="Despons L."/>
            <person name="Fabre E."/>
            <person name="Fairhead C."/>
            <person name="Ferry-Dumazet H."/>
            <person name="Groppi A."/>
            <person name="Hantraye F."/>
            <person name="Hennequin C."/>
            <person name="Jauniaux N."/>
            <person name="Joyet P."/>
            <person name="Kachouri R."/>
            <person name="Kerrest A."/>
            <person name="Koszul R."/>
            <person name="Lemaire M."/>
            <person name="Lesur I."/>
            <person name="Ma L."/>
            <person name="Muller H."/>
            <person name="Nicaud J.M."/>
            <person name="Nikolski M."/>
            <person name="Oztas S."/>
            <person name="Ozier-Kalogeropoulos O."/>
            <person name="Pellenz S."/>
            <person name="Potier S."/>
            <person name="Richard G.F."/>
            <person name="Straub M.L."/>
            <person name="Suleau A."/>
            <person name="Swennene D."/>
            <person name="Tekaia F."/>
            <person name="Wesolowski-Louvel M."/>
            <person name="Westhof E."/>
            <person name="Wirth B."/>
            <person name="Zeniou-Meyer M."/>
            <person name="Zivanovic I."/>
            <person name="Bolotin-Fukuhara M."/>
            <person name="Thierry A."/>
            <person name="Bouchier C."/>
            <person name="Caudron B."/>
            <person name="Scarpelli C."/>
            <person name="Gaillardin C."/>
            <person name="Weissenbach J."/>
            <person name="Wincker P."/>
            <person name="Souciet J.L."/>
        </authorList>
    </citation>
    <scope>NUCLEOTIDE SEQUENCE [LARGE SCALE GENOMIC DNA]</scope>
    <source>
        <strain evidence="10">ATCC 36239 / CBS 767 / BCRC 21394 / JCM 1990 / NBRC 0083 / IGC 2968</strain>
    </source>
</reference>
<dbReference type="OrthoDB" id="3266505at2759"/>
<evidence type="ECO:0000256" key="2">
    <source>
        <dbReference type="ARBA" id="ARBA00022723"/>
    </source>
</evidence>
<dbReference type="eggNOG" id="ENOG502QZJZ">
    <property type="taxonomic scope" value="Eukaryota"/>
</dbReference>
<dbReference type="KEGG" id="dha:DEHA2E11528g"/>
<feature type="compositionally biased region" description="Polar residues" evidence="7">
    <location>
        <begin position="131"/>
        <end position="145"/>
    </location>
</feature>
<dbReference type="InterPro" id="IPR050987">
    <property type="entry name" value="AtrR-like"/>
</dbReference>
<dbReference type="Pfam" id="PF04082">
    <property type="entry name" value="Fungal_trans"/>
    <property type="match status" value="1"/>
</dbReference>
<dbReference type="RefSeq" id="XP_459810.2">
    <property type="nucleotide sequence ID" value="XM_459810.1"/>
</dbReference>
<dbReference type="SUPFAM" id="SSF57701">
    <property type="entry name" value="Zn2/Cys6 DNA-binding domain"/>
    <property type="match status" value="1"/>
</dbReference>
<dbReference type="GO" id="GO:0000981">
    <property type="term" value="F:DNA-binding transcription factor activity, RNA polymerase II-specific"/>
    <property type="evidence" value="ECO:0007669"/>
    <property type="project" value="InterPro"/>
</dbReference>
<evidence type="ECO:0000313" key="10">
    <source>
        <dbReference type="Proteomes" id="UP000000599"/>
    </source>
</evidence>
<protein>
    <submittedName>
        <fullName evidence="9">DEHA2E11528p</fullName>
    </submittedName>
</protein>
<dbReference type="EMBL" id="CR382137">
    <property type="protein sequence ID" value="CAG88049.2"/>
    <property type="molecule type" value="Genomic_DNA"/>
</dbReference>
<feature type="domain" description="Zn(2)-C6 fungal-type" evidence="8">
    <location>
        <begin position="27"/>
        <end position="57"/>
    </location>
</feature>
<dbReference type="InterPro" id="IPR036864">
    <property type="entry name" value="Zn2-C6_fun-type_DNA-bd_sf"/>
</dbReference>
<dbReference type="SMART" id="SM00066">
    <property type="entry name" value="GAL4"/>
    <property type="match status" value="1"/>
</dbReference>
<keyword evidence="5" id="KW-0804">Transcription</keyword>
<dbReference type="PANTHER" id="PTHR46910:SF37">
    <property type="entry name" value="ZN(II)2CYS6 TRANSCRIPTION FACTOR (EUROFUNG)"/>
    <property type="match status" value="1"/>
</dbReference>
<evidence type="ECO:0000313" key="9">
    <source>
        <dbReference type="EMBL" id="CAG88049.2"/>
    </source>
</evidence>
<keyword evidence="6" id="KW-0539">Nucleus</keyword>
<organism evidence="9 10">
    <name type="scientific">Debaryomyces hansenii (strain ATCC 36239 / CBS 767 / BCRC 21394 / JCM 1990 / NBRC 0083 / IGC 2968)</name>
    <name type="common">Yeast</name>
    <name type="synonym">Torulaspora hansenii</name>
    <dbReference type="NCBI Taxonomy" id="284592"/>
    <lineage>
        <taxon>Eukaryota</taxon>
        <taxon>Fungi</taxon>
        <taxon>Dikarya</taxon>
        <taxon>Ascomycota</taxon>
        <taxon>Saccharomycotina</taxon>
        <taxon>Pichiomycetes</taxon>
        <taxon>Debaryomycetaceae</taxon>
        <taxon>Debaryomyces</taxon>
    </lineage>
</organism>
<dbReference type="GO" id="GO:0008270">
    <property type="term" value="F:zinc ion binding"/>
    <property type="evidence" value="ECO:0007669"/>
    <property type="project" value="InterPro"/>
</dbReference>
<evidence type="ECO:0000256" key="4">
    <source>
        <dbReference type="ARBA" id="ARBA00023125"/>
    </source>
</evidence>
<keyword evidence="10" id="KW-1185">Reference proteome</keyword>
<dbReference type="InterPro" id="IPR001138">
    <property type="entry name" value="Zn2Cys6_DnaBD"/>
</dbReference>
<accession>Q6BPR0</accession>
<keyword evidence="2" id="KW-0479">Metal-binding</keyword>
<dbReference type="InParanoid" id="Q6BPR0"/>
<evidence type="ECO:0000256" key="3">
    <source>
        <dbReference type="ARBA" id="ARBA00023015"/>
    </source>
</evidence>
<dbReference type="HOGENOM" id="CLU_013659_0_0_1"/>
<evidence type="ECO:0000256" key="6">
    <source>
        <dbReference type="ARBA" id="ARBA00023242"/>
    </source>
</evidence>
<dbReference type="SMART" id="SM00906">
    <property type="entry name" value="Fungal_trans"/>
    <property type="match status" value="1"/>
</dbReference>